<evidence type="ECO:0000256" key="3">
    <source>
        <dbReference type="ARBA" id="ARBA00022833"/>
    </source>
</evidence>
<keyword evidence="3" id="KW-0862">Zinc</keyword>
<dbReference type="PROSITE" id="PS50865">
    <property type="entry name" value="ZF_MYND_2"/>
    <property type="match status" value="1"/>
</dbReference>
<dbReference type="OrthoDB" id="432970at2759"/>
<evidence type="ECO:0000313" key="6">
    <source>
        <dbReference type="EMBL" id="KAH7040037.1"/>
    </source>
</evidence>
<evidence type="ECO:0000313" key="7">
    <source>
        <dbReference type="Proteomes" id="UP000756346"/>
    </source>
</evidence>
<accession>A0A9P8YDY5</accession>
<name>A0A9P8YDY5_9PEZI</name>
<keyword evidence="1" id="KW-0479">Metal-binding</keyword>
<evidence type="ECO:0000256" key="4">
    <source>
        <dbReference type="PROSITE-ProRule" id="PRU00134"/>
    </source>
</evidence>
<feature type="domain" description="MYND-type" evidence="5">
    <location>
        <begin position="168"/>
        <end position="228"/>
    </location>
</feature>
<evidence type="ECO:0000256" key="2">
    <source>
        <dbReference type="ARBA" id="ARBA00022771"/>
    </source>
</evidence>
<dbReference type="GO" id="GO:0008270">
    <property type="term" value="F:zinc ion binding"/>
    <property type="evidence" value="ECO:0007669"/>
    <property type="project" value="UniProtKB-KW"/>
</dbReference>
<proteinExistence type="predicted"/>
<dbReference type="Gene3D" id="6.10.140.2220">
    <property type="match status" value="1"/>
</dbReference>
<dbReference type="AlphaFoldDB" id="A0A9P8YDY5"/>
<gene>
    <name evidence="6" type="ORF">B0I36DRAFT_379103</name>
</gene>
<protein>
    <recommendedName>
        <fullName evidence="5">MYND-type domain-containing protein</fullName>
    </recommendedName>
</protein>
<keyword evidence="2 4" id="KW-0863">Zinc-finger</keyword>
<evidence type="ECO:0000259" key="5">
    <source>
        <dbReference type="PROSITE" id="PS50865"/>
    </source>
</evidence>
<reference evidence="6" key="1">
    <citation type="journal article" date="2021" name="Nat. Commun.">
        <title>Genetic determinants of endophytism in the Arabidopsis root mycobiome.</title>
        <authorList>
            <person name="Mesny F."/>
            <person name="Miyauchi S."/>
            <person name="Thiergart T."/>
            <person name="Pickel B."/>
            <person name="Atanasova L."/>
            <person name="Karlsson M."/>
            <person name="Huettel B."/>
            <person name="Barry K.W."/>
            <person name="Haridas S."/>
            <person name="Chen C."/>
            <person name="Bauer D."/>
            <person name="Andreopoulos W."/>
            <person name="Pangilinan J."/>
            <person name="LaButti K."/>
            <person name="Riley R."/>
            <person name="Lipzen A."/>
            <person name="Clum A."/>
            <person name="Drula E."/>
            <person name="Henrissat B."/>
            <person name="Kohler A."/>
            <person name="Grigoriev I.V."/>
            <person name="Martin F.M."/>
            <person name="Hacquard S."/>
        </authorList>
    </citation>
    <scope>NUCLEOTIDE SEQUENCE</scope>
    <source>
        <strain evidence="6">MPI-CAGE-CH-0230</strain>
    </source>
</reference>
<comment type="caution">
    <text evidence="6">The sequence shown here is derived from an EMBL/GenBank/DDBJ whole genome shotgun (WGS) entry which is preliminary data.</text>
</comment>
<sequence length="602" mass="67677">MDHVEAFFATLPSPIDHEAFLKRQGQLDLDSLLKALGVLFKARTSSDAAKRFIRSSSDSDFQFLVKRLPSQLPTGAVRFVMKDDVSWYWSVIGHLALTKTPAEISSDTATARQLRYFRWIAQGRKDVEREQVVYGTSTKPVEQYNGHPALPKSSTSSLADHDIQHHACAHCHKTEDTSSGTRKQKHGHQLMTCTGCALPSGNGHRLACTYYCGKQCQKADWPRHKPHCIARQGVLRAATLLRDLVFALEAHAALQPLRKLWIEDGITNFEDRPSDEAGFLGTLMLQRLECEDPPSTLAYHAALGMYKCNLLMLLYRHLFMLLFTPLCKDIRQFVFEPRNADNPLCHIDEAPRYRGERSYLMFVTHAVLQVTLVATSEVLAVDITAAQFGWQELVAPWGAYMAQRSIHVSNVVPFHANMDQYDRMAAAMVRPVDRPREYARQLMAACLVGLVHAALGRHSKHAQRHGSAQQVLKSLEPEQYAAWAADLVDWAYRMCAAMAEGFNSGSDSVRSPARPAYRWYFSSTFDNCLTQTDEQVRALKGVWMSEAEVAQAKGDPAKIQRKWLSRCATPKRQALFKKHGVDLLLQPGPVINGTHRTPAPRT</sequence>
<dbReference type="EMBL" id="JAGTJQ010000001">
    <property type="protein sequence ID" value="KAH7040037.1"/>
    <property type="molecule type" value="Genomic_DNA"/>
</dbReference>
<dbReference type="Proteomes" id="UP000756346">
    <property type="component" value="Unassembled WGS sequence"/>
</dbReference>
<organism evidence="6 7">
    <name type="scientific">Microdochium trichocladiopsis</name>
    <dbReference type="NCBI Taxonomy" id="1682393"/>
    <lineage>
        <taxon>Eukaryota</taxon>
        <taxon>Fungi</taxon>
        <taxon>Dikarya</taxon>
        <taxon>Ascomycota</taxon>
        <taxon>Pezizomycotina</taxon>
        <taxon>Sordariomycetes</taxon>
        <taxon>Xylariomycetidae</taxon>
        <taxon>Xylariales</taxon>
        <taxon>Microdochiaceae</taxon>
        <taxon>Microdochium</taxon>
    </lineage>
</organism>
<dbReference type="Pfam" id="PF01753">
    <property type="entry name" value="zf-MYND"/>
    <property type="match status" value="1"/>
</dbReference>
<dbReference type="RefSeq" id="XP_046018092.1">
    <property type="nucleotide sequence ID" value="XM_046160751.1"/>
</dbReference>
<evidence type="ECO:0000256" key="1">
    <source>
        <dbReference type="ARBA" id="ARBA00022723"/>
    </source>
</evidence>
<keyword evidence="7" id="KW-1185">Reference proteome</keyword>
<dbReference type="InterPro" id="IPR002893">
    <property type="entry name" value="Znf_MYND"/>
</dbReference>
<dbReference type="GeneID" id="70190297"/>